<feature type="transmembrane region" description="Helical" evidence="13">
    <location>
        <begin position="123"/>
        <end position="143"/>
    </location>
</feature>
<dbReference type="Proteomes" id="UP001341245">
    <property type="component" value="Unassembled WGS sequence"/>
</dbReference>
<evidence type="ECO:0000256" key="9">
    <source>
        <dbReference type="ARBA" id="ARBA00023054"/>
    </source>
</evidence>
<evidence type="ECO:0000256" key="10">
    <source>
        <dbReference type="ARBA" id="ARBA00023128"/>
    </source>
</evidence>
<keyword evidence="17" id="KW-1185">Reference proteome</keyword>
<evidence type="ECO:0000313" key="17">
    <source>
        <dbReference type="Proteomes" id="UP001341245"/>
    </source>
</evidence>
<feature type="compositionally biased region" description="Polar residues" evidence="15">
    <location>
        <begin position="274"/>
        <end position="283"/>
    </location>
</feature>
<protein>
    <recommendedName>
        <fullName evidence="4 13">MICOS complex subunit MIC60</fullName>
    </recommendedName>
    <alternativeName>
        <fullName evidence="13">Mitofilin</fullName>
    </alternativeName>
</protein>
<keyword evidence="7" id="KW-0809">Transit peptide</keyword>
<feature type="coiled-coil region" evidence="14">
    <location>
        <begin position="388"/>
        <end position="419"/>
    </location>
</feature>
<comment type="similarity">
    <text evidence="2 13">Belongs to the MICOS complex subunit Mic60 family.</text>
</comment>
<evidence type="ECO:0000256" key="14">
    <source>
        <dbReference type="SAM" id="Coils"/>
    </source>
</evidence>
<comment type="function">
    <text evidence="12">Component of the MICOS complex, a large protein complex of the mitochondrial inner membrane that plays crucial roles in the maintenance of crista junctions, inner membrane architecture, and formation of contact sites to the outer membrane. Plays a role in keeping cristae membranes connected to the inner boundary membrane. Also promotes protein import via the mitochondrial intermembrane space assembly (MIA) pathway.</text>
</comment>
<feature type="compositionally biased region" description="Basic and acidic residues" evidence="15">
    <location>
        <begin position="245"/>
        <end position="273"/>
    </location>
</feature>
<comment type="subunit">
    <text evidence="3 13">Component of the mitochondrial contact site and cristae organizing system (MICOS) complex.</text>
</comment>
<reference evidence="16 17" key="1">
    <citation type="submission" date="2023-11" db="EMBL/GenBank/DDBJ databases">
        <title>Draft genome sequence and annotation of the polyextremotolerant black yeast-like fungus Aureobasidium pullulans NRRL 62042.</title>
        <authorList>
            <person name="Dielentheis-Frenken M.R.E."/>
            <person name="Wibberg D."/>
            <person name="Blank L.M."/>
            <person name="Tiso T."/>
        </authorList>
    </citation>
    <scope>NUCLEOTIDE SEQUENCE [LARGE SCALE GENOMIC DNA]</scope>
    <source>
        <strain evidence="16 17">NRRL 62042</strain>
    </source>
</reference>
<keyword evidence="8 13" id="KW-1133">Transmembrane helix</keyword>
<evidence type="ECO:0000256" key="3">
    <source>
        <dbReference type="ARBA" id="ARBA00011875"/>
    </source>
</evidence>
<proteinExistence type="inferred from homology"/>
<evidence type="ECO:0000313" key="16">
    <source>
        <dbReference type="EMBL" id="KAK6000313.1"/>
    </source>
</evidence>
<dbReference type="InterPro" id="IPR019133">
    <property type="entry name" value="MIC60"/>
</dbReference>
<evidence type="ECO:0000256" key="6">
    <source>
        <dbReference type="ARBA" id="ARBA00022792"/>
    </source>
</evidence>
<sequence length="671" mass="73607">MLRTPLIRSRARLCAPRASPVVSQLLLNRSRAFADIRRPDETVLPGSQSDKAASDVPEPPKLGAETPASPIEGAPIGIPRAPPTPEAVGATPPPPPPPASTTGPKVVAAPAPKPRRRGRFRRFLTTLFLLSSLGFAGGVYYSLISDNFHDFFTEYVPFGEDAVAYFEEREFRKRFPSRKLEDRNYPQVRGENKIQIGKNSGLTAKVNEVSPDTERRHVSALEPSRPLQQPQEATPAERTSAVETAAHKDGKPRLDMESKSHHLLPKDDVKSERNSQTTASKPSTPAPQVVQTPTVAAAPLDLMSMPNAAEPVVQDVVKMLNNIITVVNADSSSDKYASTMAAAKSQVEKIVSDIATLKAQAEKKTADEISNAHTLFDTAAKELVSRLQAEMQDQEAKWREEYESEREKLSQSYQNKLSTELDVVRKVAEQRARSALVEQEIELQRRFAKSVRDRVEEERNGRLARLDELSSSVAELEKLTGEWNKVVDSNLATQHLHVALESVRNAISKHDHPTPFINELAALKEISNNNELVSAAVASIPPTAYQRGVPSSAHLIDRFRRVASEVRKAALLPEDAGIASHAASAVLSRFMFNKQGAGMPEGDDVEAVLSRTQVFLEEGDIDGAAREMNSLGGWAGVLSKDWVAECRRVLETKQAIDVIATEARLQSLLVD</sequence>
<dbReference type="PANTHER" id="PTHR15415">
    <property type="entry name" value="MITOFILIN"/>
    <property type="match status" value="1"/>
</dbReference>
<name>A0ABR0T795_AURPU</name>
<organism evidence="16 17">
    <name type="scientific">Aureobasidium pullulans</name>
    <name type="common">Black yeast</name>
    <name type="synonym">Pullularia pullulans</name>
    <dbReference type="NCBI Taxonomy" id="5580"/>
    <lineage>
        <taxon>Eukaryota</taxon>
        <taxon>Fungi</taxon>
        <taxon>Dikarya</taxon>
        <taxon>Ascomycota</taxon>
        <taxon>Pezizomycotina</taxon>
        <taxon>Dothideomycetes</taxon>
        <taxon>Dothideomycetidae</taxon>
        <taxon>Dothideales</taxon>
        <taxon>Saccotheciaceae</taxon>
        <taxon>Aureobasidium</taxon>
    </lineage>
</organism>
<evidence type="ECO:0000256" key="12">
    <source>
        <dbReference type="ARBA" id="ARBA00025571"/>
    </source>
</evidence>
<keyword evidence="5 13" id="KW-0812">Transmembrane</keyword>
<evidence type="ECO:0000256" key="13">
    <source>
        <dbReference type="RuleBase" id="RU363000"/>
    </source>
</evidence>
<keyword evidence="11 13" id="KW-0472">Membrane</keyword>
<keyword evidence="9 14" id="KW-0175">Coiled coil</keyword>
<gene>
    <name evidence="16" type="ORF">QM012_003945</name>
</gene>
<dbReference type="EMBL" id="JASGXD010000018">
    <property type="protein sequence ID" value="KAK6000313.1"/>
    <property type="molecule type" value="Genomic_DNA"/>
</dbReference>
<evidence type="ECO:0000256" key="1">
    <source>
        <dbReference type="ARBA" id="ARBA00004434"/>
    </source>
</evidence>
<evidence type="ECO:0000256" key="11">
    <source>
        <dbReference type="ARBA" id="ARBA00023136"/>
    </source>
</evidence>
<keyword evidence="6 13" id="KW-0999">Mitochondrion inner membrane</keyword>
<evidence type="ECO:0000256" key="2">
    <source>
        <dbReference type="ARBA" id="ARBA00010877"/>
    </source>
</evidence>
<evidence type="ECO:0000256" key="8">
    <source>
        <dbReference type="ARBA" id="ARBA00022989"/>
    </source>
</evidence>
<feature type="compositionally biased region" description="Pro residues" evidence="15">
    <location>
        <begin position="80"/>
        <end position="99"/>
    </location>
</feature>
<dbReference type="PANTHER" id="PTHR15415:SF7">
    <property type="entry name" value="MICOS COMPLEX SUBUNIT MIC60"/>
    <property type="match status" value="1"/>
</dbReference>
<evidence type="ECO:0000256" key="15">
    <source>
        <dbReference type="SAM" id="MobiDB-lite"/>
    </source>
</evidence>
<feature type="region of interest" description="Disordered" evidence="15">
    <location>
        <begin position="184"/>
        <end position="289"/>
    </location>
</feature>
<comment type="caution">
    <text evidence="16">The sequence shown here is derived from an EMBL/GenBank/DDBJ whole genome shotgun (WGS) entry which is preliminary data.</text>
</comment>
<feature type="compositionally biased region" description="Low complexity" evidence="15">
    <location>
        <begin position="100"/>
        <end position="110"/>
    </location>
</feature>
<evidence type="ECO:0000256" key="7">
    <source>
        <dbReference type="ARBA" id="ARBA00022946"/>
    </source>
</evidence>
<comment type="subcellular location">
    <subcellularLocation>
        <location evidence="1 13">Mitochondrion inner membrane</location>
        <topology evidence="1 13">Single-pass membrane protein</topology>
    </subcellularLocation>
</comment>
<dbReference type="Pfam" id="PF09731">
    <property type="entry name" value="Mitofilin"/>
    <property type="match status" value="1"/>
</dbReference>
<evidence type="ECO:0000256" key="4">
    <source>
        <dbReference type="ARBA" id="ARBA00018116"/>
    </source>
</evidence>
<keyword evidence="10 13" id="KW-0496">Mitochondrion</keyword>
<feature type="region of interest" description="Disordered" evidence="15">
    <location>
        <begin position="37"/>
        <end position="113"/>
    </location>
</feature>
<evidence type="ECO:0000256" key="5">
    <source>
        <dbReference type="ARBA" id="ARBA00022692"/>
    </source>
</evidence>
<accession>A0ABR0T795</accession>